<evidence type="ECO:0000313" key="14">
    <source>
        <dbReference type="Proteomes" id="UP000007819"/>
    </source>
</evidence>
<evidence type="ECO:0000256" key="3">
    <source>
        <dbReference type="ARBA" id="ARBA00022516"/>
    </source>
</evidence>
<dbReference type="FunFam" id="3.40.50.720:FF:000143">
    <property type="entry name" value="Fatty acyl-CoA reductase"/>
    <property type="match status" value="1"/>
</dbReference>
<dbReference type="PANTHER" id="PTHR11011">
    <property type="entry name" value="MALE STERILITY PROTEIN 2-RELATED"/>
    <property type="match status" value="1"/>
</dbReference>
<name>A0A8R2A397_ACYPI</name>
<feature type="transmembrane region" description="Helical" evidence="10">
    <location>
        <begin position="463"/>
        <end position="486"/>
    </location>
</feature>
<evidence type="ECO:0000256" key="5">
    <source>
        <dbReference type="ARBA" id="ARBA00022857"/>
    </source>
</evidence>
<dbReference type="Pfam" id="PF07993">
    <property type="entry name" value="NAD_binding_4"/>
    <property type="match status" value="1"/>
</dbReference>
<keyword evidence="5 10" id="KW-0521">NADP</keyword>
<reference evidence="14" key="1">
    <citation type="submission" date="2010-06" db="EMBL/GenBank/DDBJ databases">
        <authorList>
            <person name="Jiang H."/>
            <person name="Abraham K."/>
            <person name="Ali S."/>
            <person name="Alsbrooks S.L."/>
            <person name="Anim B.N."/>
            <person name="Anosike U.S."/>
            <person name="Attaway T."/>
            <person name="Bandaranaike D.P."/>
            <person name="Battles P.K."/>
            <person name="Bell S.N."/>
            <person name="Bell A.V."/>
            <person name="Beltran B."/>
            <person name="Bickham C."/>
            <person name="Bustamante Y."/>
            <person name="Caleb T."/>
            <person name="Canada A."/>
            <person name="Cardenas V."/>
            <person name="Carter K."/>
            <person name="Chacko J."/>
            <person name="Chandrabose M.N."/>
            <person name="Chavez D."/>
            <person name="Chavez A."/>
            <person name="Chen L."/>
            <person name="Chu H.-S."/>
            <person name="Claassen K.J."/>
            <person name="Cockrell R."/>
            <person name="Collins M."/>
            <person name="Cooper J.A."/>
            <person name="Cree A."/>
            <person name="Curry S.M."/>
            <person name="Da Y."/>
            <person name="Dao M.D."/>
            <person name="Das B."/>
            <person name="Davila M.-L."/>
            <person name="Davy-Carroll L."/>
            <person name="Denson S."/>
            <person name="Dinh H."/>
            <person name="Ebong V.E."/>
            <person name="Edwards J.R."/>
            <person name="Egan A."/>
            <person name="El-Daye J."/>
            <person name="Escobedo L."/>
            <person name="Fernandez S."/>
            <person name="Fernando P.R."/>
            <person name="Flagg N."/>
            <person name="Forbes L.D."/>
            <person name="Fowler R.G."/>
            <person name="Fu Q."/>
            <person name="Gabisi R.A."/>
            <person name="Ganer J."/>
            <person name="Garbino Pronczuk A."/>
            <person name="Garcia R.M."/>
            <person name="Garner T."/>
            <person name="Garrett T.E."/>
            <person name="Gonzalez D.A."/>
            <person name="Hamid H."/>
            <person name="Hawkins E.S."/>
            <person name="Hirani K."/>
            <person name="Hogues M.E."/>
            <person name="Hollins B."/>
            <person name="Hsiao C.-H."/>
            <person name="Jabil R."/>
            <person name="James M.L."/>
            <person name="Jhangiani S.N."/>
            <person name="Johnson B."/>
            <person name="Johnson Q."/>
            <person name="Joshi V."/>
            <person name="Kalu J.B."/>
            <person name="Kam C."/>
            <person name="Kashfia A."/>
            <person name="Keebler J."/>
            <person name="Kisamo H."/>
            <person name="Kovar C.L."/>
            <person name="Lago L.A."/>
            <person name="Lai C.-Y."/>
            <person name="Laidlaw J."/>
            <person name="Lara F."/>
            <person name="Le T.-K."/>
            <person name="Lee S.L."/>
            <person name="Legall F.H."/>
            <person name="Lemon S.J."/>
            <person name="Lewis L.R."/>
            <person name="Li B."/>
            <person name="Liu Y."/>
            <person name="Liu Y.-S."/>
            <person name="Lopez J."/>
            <person name="Lozado R.J."/>
            <person name="Lu J."/>
            <person name="Madu R.C."/>
            <person name="Maheshwari M."/>
            <person name="Maheshwari R."/>
            <person name="Malloy K."/>
            <person name="Martinez E."/>
            <person name="Mathew T."/>
            <person name="Mercado I.C."/>
            <person name="Mercado C."/>
            <person name="Meyer B."/>
            <person name="Montgomery K."/>
            <person name="Morgan M.B."/>
            <person name="Munidasa M."/>
            <person name="Nazareth L.V."/>
            <person name="Nelson J."/>
            <person name="Ng B.M."/>
            <person name="Nguyen N.B."/>
            <person name="Nguyen P.Q."/>
            <person name="Nguyen T."/>
            <person name="Obregon M."/>
            <person name="Okwuonu G.O."/>
            <person name="Onwere C.G."/>
            <person name="Orozco G."/>
            <person name="Parra A."/>
            <person name="Patel S."/>
            <person name="Patil S."/>
            <person name="Perez A."/>
            <person name="Perez Y."/>
            <person name="Pham C."/>
            <person name="Primus E.L."/>
            <person name="Pu L.-L."/>
            <person name="Puazo M."/>
            <person name="Qin X."/>
            <person name="Quiroz J.B."/>
            <person name="Reese J."/>
            <person name="Richards S."/>
            <person name="Rives C.M."/>
            <person name="Robberts R."/>
            <person name="Ruiz S.J."/>
            <person name="Ruiz M.J."/>
            <person name="Santibanez J."/>
            <person name="Schneider B.W."/>
            <person name="Sisson I."/>
            <person name="Smith M."/>
            <person name="Sodergren E."/>
            <person name="Song X.-Z."/>
            <person name="Song B.B."/>
            <person name="Summersgill H."/>
            <person name="Thelus R."/>
            <person name="Thornton R.D."/>
            <person name="Trejos Z.Y."/>
            <person name="Usmani K."/>
            <person name="Vattathil S."/>
            <person name="Villasana D."/>
            <person name="Walker D.L."/>
            <person name="Wang S."/>
            <person name="Wang K."/>
            <person name="White C.S."/>
            <person name="Williams A.C."/>
            <person name="Williamson J."/>
            <person name="Wilson K."/>
            <person name="Woghiren I.O."/>
            <person name="Woodworth J.R."/>
            <person name="Worley K.C."/>
            <person name="Wright R.A."/>
            <person name="Wu W."/>
            <person name="Young L."/>
            <person name="Zhang L."/>
            <person name="Zhang J."/>
            <person name="Zhu Y."/>
            <person name="Muzny D.M."/>
            <person name="Weinstock G."/>
            <person name="Gibbs R.A."/>
        </authorList>
    </citation>
    <scope>NUCLEOTIDE SEQUENCE [LARGE SCALE GENOMIC DNA]</scope>
    <source>
        <strain evidence="14">LSR1</strain>
    </source>
</reference>
<dbReference type="GO" id="GO:0035336">
    <property type="term" value="P:long-chain fatty-acyl-CoA metabolic process"/>
    <property type="evidence" value="ECO:0007669"/>
    <property type="project" value="TreeGrafter"/>
</dbReference>
<keyword evidence="3 10" id="KW-0444">Lipid biosynthesis</keyword>
<dbReference type="SUPFAM" id="SSF51735">
    <property type="entry name" value="NAD(P)-binding Rossmann-fold domains"/>
    <property type="match status" value="1"/>
</dbReference>
<dbReference type="Pfam" id="PF03015">
    <property type="entry name" value="Sterile"/>
    <property type="match status" value="1"/>
</dbReference>
<evidence type="ECO:0000313" key="13">
    <source>
        <dbReference type="EnsemblMetazoa" id="XP_001946150.2"/>
    </source>
</evidence>
<evidence type="ECO:0000256" key="1">
    <source>
        <dbReference type="ARBA" id="ARBA00004141"/>
    </source>
</evidence>
<organism evidence="13 14">
    <name type="scientific">Acyrthosiphon pisum</name>
    <name type="common">Pea aphid</name>
    <dbReference type="NCBI Taxonomy" id="7029"/>
    <lineage>
        <taxon>Eukaryota</taxon>
        <taxon>Metazoa</taxon>
        <taxon>Ecdysozoa</taxon>
        <taxon>Arthropoda</taxon>
        <taxon>Hexapoda</taxon>
        <taxon>Insecta</taxon>
        <taxon>Pterygota</taxon>
        <taxon>Neoptera</taxon>
        <taxon>Paraneoptera</taxon>
        <taxon>Hemiptera</taxon>
        <taxon>Sternorrhyncha</taxon>
        <taxon>Aphidomorpha</taxon>
        <taxon>Aphidoidea</taxon>
        <taxon>Aphididae</taxon>
        <taxon>Macrosiphini</taxon>
        <taxon>Acyrthosiphon</taxon>
    </lineage>
</organism>
<dbReference type="Proteomes" id="UP000007819">
    <property type="component" value="Chromosome A2"/>
</dbReference>
<keyword evidence="4 10" id="KW-0812">Transmembrane</keyword>
<feature type="domain" description="Thioester reductase (TE)" evidence="12">
    <location>
        <begin position="16"/>
        <end position="278"/>
    </location>
</feature>
<comment type="catalytic activity">
    <reaction evidence="9 10">
        <text>a long-chain fatty acyl-CoA + 2 NADPH + 2 H(+) = a long-chain primary fatty alcohol + 2 NADP(+) + CoA</text>
        <dbReference type="Rhea" id="RHEA:52716"/>
        <dbReference type="ChEBI" id="CHEBI:15378"/>
        <dbReference type="ChEBI" id="CHEBI:57287"/>
        <dbReference type="ChEBI" id="CHEBI:57783"/>
        <dbReference type="ChEBI" id="CHEBI:58349"/>
        <dbReference type="ChEBI" id="CHEBI:77396"/>
        <dbReference type="ChEBI" id="CHEBI:83139"/>
        <dbReference type="EC" id="1.2.1.84"/>
    </reaction>
</comment>
<dbReference type="OrthoDB" id="429813at2759"/>
<dbReference type="InterPro" id="IPR033640">
    <property type="entry name" value="FAR_C"/>
</dbReference>
<evidence type="ECO:0000256" key="2">
    <source>
        <dbReference type="ARBA" id="ARBA00005928"/>
    </source>
</evidence>
<dbReference type="PANTHER" id="PTHR11011:SF60">
    <property type="entry name" value="FATTY ACYL-COA REDUCTASE-RELATED"/>
    <property type="match status" value="1"/>
</dbReference>
<dbReference type="GO" id="GO:0016020">
    <property type="term" value="C:membrane"/>
    <property type="evidence" value="ECO:0007669"/>
    <property type="project" value="UniProtKB-SubCell"/>
</dbReference>
<evidence type="ECO:0000256" key="8">
    <source>
        <dbReference type="ARBA" id="ARBA00023136"/>
    </source>
</evidence>
<keyword evidence="14" id="KW-1185">Reference proteome</keyword>
<protein>
    <recommendedName>
        <fullName evidence="10">Fatty acyl-CoA reductase</fullName>
        <ecNumber evidence="10">1.2.1.84</ecNumber>
    </recommendedName>
</protein>
<dbReference type="GO" id="GO:0005777">
    <property type="term" value="C:peroxisome"/>
    <property type="evidence" value="ECO:0007669"/>
    <property type="project" value="TreeGrafter"/>
</dbReference>
<dbReference type="Gene3D" id="3.40.50.720">
    <property type="entry name" value="NAD(P)-binding Rossmann-like Domain"/>
    <property type="match status" value="1"/>
</dbReference>
<dbReference type="InterPro" id="IPR026055">
    <property type="entry name" value="FAR"/>
</dbReference>
<evidence type="ECO:0000256" key="10">
    <source>
        <dbReference type="RuleBase" id="RU363097"/>
    </source>
</evidence>
<comment type="subcellular location">
    <subcellularLocation>
        <location evidence="1">Membrane</location>
        <topology evidence="1">Multi-pass membrane protein</topology>
    </subcellularLocation>
</comment>
<dbReference type="RefSeq" id="XP_001946150.2">
    <property type="nucleotide sequence ID" value="XM_001946115.3"/>
</dbReference>
<dbReference type="CDD" id="cd05236">
    <property type="entry name" value="FAR-N_SDR_e"/>
    <property type="match status" value="1"/>
</dbReference>
<evidence type="ECO:0000256" key="7">
    <source>
        <dbReference type="ARBA" id="ARBA00023098"/>
    </source>
</evidence>
<dbReference type="GO" id="GO:0102965">
    <property type="term" value="F:alcohol-forming long-chain fatty acyl-CoA reductase activity"/>
    <property type="evidence" value="ECO:0007669"/>
    <property type="project" value="UniProtKB-EC"/>
</dbReference>
<keyword evidence="8 10" id="KW-0472">Membrane</keyword>
<dbReference type="CDD" id="cd09071">
    <property type="entry name" value="FAR_C"/>
    <property type="match status" value="1"/>
</dbReference>
<dbReference type="AlphaFoldDB" id="A0A8R2A397"/>
<dbReference type="InterPro" id="IPR013120">
    <property type="entry name" value="FAR_NAD-bd"/>
</dbReference>
<feature type="domain" description="Fatty acyl-CoA reductase C-terminal" evidence="11">
    <location>
        <begin position="356"/>
        <end position="448"/>
    </location>
</feature>
<dbReference type="GeneID" id="100164181"/>
<evidence type="ECO:0000256" key="6">
    <source>
        <dbReference type="ARBA" id="ARBA00022989"/>
    </source>
</evidence>
<comment type="function">
    <text evidence="10">Catalyzes the reduction of fatty acyl-CoA to fatty alcohols.</text>
</comment>
<feature type="transmembrane region" description="Helical" evidence="10">
    <location>
        <begin position="354"/>
        <end position="372"/>
    </location>
</feature>
<proteinExistence type="inferred from homology"/>
<dbReference type="InterPro" id="IPR036291">
    <property type="entry name" value="NAD(P)-bd_dom_sf"/>
</dbReference>
<dbReference type="EnsemblMetazoa" id="XM_001946115.4">
    <property type="protein sequence ID" value="XP_001946150.2"/>
    <property type="gene ID" value="LOC100164181"/>
</dbReference>
<dbReference type="EC" id="1.2.1.84" evidence="10"/>
<dbReference type="GO" id="GO:0080019">
    <property type="term" value="F:alcohol-forming very long-chain fatty acyl-CoA reductase activity"/>
    <property type="evidence" value="ECO:0007669"/>
    <property type="project" value="InterPro"/>
</dbReference>
<sequence length="488" mass="56549">METSIAESFKDGTVFVTGSTGFLGKILTEKLLRSCSLKKIALLVRSKKGFDSSQRVAGIYNESMFDRLRVEKPDFMNKIKMIDGDLEQPSLGLSPKDRDWLIENVNFVFHCAATIKFNENLQIATRINIQGTDNILTLATMMKNLKGLVHVSTAYSHCPRNVIKEEFYPTPITAKELKNMSKDEISCPNILNNWPNTYTFTKAIAENLMSSNDNQLPISIFRPSIIGCTKLEPNPGWLDNINGPSGIVTGVIAGFLRTIQLDKNKMADIIPVDYTVNALISVMWDTVNRHRHSNQMNKVPKIYNYVSSVESPLTWGKYIKEMQENYFDIPPLRSIWYMFYISHTNSLVSTILRFWLHTIPAAFVDLLLIISGQSPKMLKTYSKIEIALDLLREFTTRQWSFDNKNTVDLWLSLSKEDQKTFWFSFEDFDWKTYIKIYYLGIRKHILHEDLSNIEKAVTKNRKLFWLHNLCIVFIIYLLLQFLYWMFII</sequence>
<evidence type="ECO:0000259" key="12">
    <source>
        <dbReference type="Pfam" id="PF07993"/>
    </source>
</evidence>
<evidence type="ECO:0000256" key="4">
    <source>
        <dbReference type="ARBA" id="ARBA00022692"/>
    </source>
</evidence>
<dbReference type="KEGG" id="api:100164181"/>
<accession>A0A8R2A397</accession>
<evidence type="ECO:0000259" key="11">
    <source>
        <dbReference type="Pfam" id="PF03015"/>
    </source>
</evidence>
<reference evidence="13" key="2">
    <citation type="submission" date="2022-06" db="UniProtKB">
        <authorList>
            <consortium name="EnsemblMetazoa"/>
        </authorList>
    </citation>
    <scope>IDENTIFICATION</scope>
</reference>
<evidence type="ECO:0000256" key="9">
    <source>
        <dbReference type="ARBA" id="ARBA00052530"/>
    </source>
</evidence>
<comment type="similarity">
    <text evidence="2 10">Belongs to the fatty acyl-CoA reductase family.</text>
</comment>
<keyword evidence="10" id="KW-0560">Oxidoreductase</keyword>
<keyword evidence="7 10" id="KW-0443">Lipid metabolism</keyword>
<keyword evidence="6 10" id="KW-1133">Transmembrane helix</keyword>